<organism evidence="2 3">
    <name type="scientific">Portunus trituberculatus</name>
    <name type="common">Swimming crab</name>
    <name type="synonym">Neptunus trituberculatus</name>
    <dbReference type="NCBI Taxonomy" id="210409"/>
    <lineage>
        <taxon>Eukaryota</taxon>
        <taxon>Metazoa</taxon>
        <taxon>Ecdysozoa</taxon>
        <taxon>Arthropoda</taxon>
        <taxon>Crustacea</taxon>
        <taxon>Multicrustacea</taxon>
        <taxon>Malacostraca</taxon>
        <taxon>Eumalacostraca</taxon>
        <taxon>Eucarida</taxon>
        <taxon>Decapoda</taxon>
        <taxon>Pleocyemata</taxon>
        <taxon>Brachyura</taxon>
        <taxon>Eubrachyura</taxon>
        <taxon>Portunoidea</taxon>
        <taxon>Portunidae</taxon>
        <taxon>Portuninae</taxon>
        <taxon>Portunus</taxon>
    </lineage>
</organism>
<feature type="compositionally biased region" description="Basic and acidic residues" evidence="1">
    <location>
        <begin position="52"/>
        <end position="63"/>
    </location>
</feature>
<accession>A0A5B7E6J8</accession>
<name>A0A5B7E6J8_PORTR</name>
<proteinExistence type="predicted"/>
<feature type="region of interest" description="Disordered" evidence="1">
    <location>
        <begin position="1"/>
        <end position="63"/>
    </location>
</feature>
<reference evidence="2 3" key="1">
    <citation type="submission" date="2019-05" db="EMBL/GenBank/DDBJ databases">
        <title>Another draft genome of Portunus trituberculatus and its Hox gene families provides insights of decapod evolution.</title>
        <authorList>
            <person name="Jeong J.-H."/>
            <person name="Song I."/>
            <person name="Kim S."/>
            <person name="Choi T."/>
            <person name="Kim D."/>
            <person name="Ryu S."/>
            <person name="Kim W."/>
        </authorList>
    </citation>
    <scope>NUCLEOTIDE SEQUENCE [LARGE SCALE GENOMIC DNA]</scope>
    <source>
        <tissue evidence="2">Muscle</tissue>
    </source>
</reference>
<evidence type="ECO:0000256" key="1">
    <source>
        <dbReference type="SAM" id="MobiDB-lite"/>
    </source>
</evidence>
<comment type="caution">
    <text evidence="2">The sequence shown here is derived from an EMBL/GenBank/DDBJ whole genome shotgun (WGS) entry which is preliminary data.</text>
</comment>
<evidence type="ECO:0000313" key="2">
    <source>
        <dbReference type="EMBL" id="MPC29632.1"/>
    </source>
</evidence>
<sequence length="63" mass="6895">MQLRNDEKKLKTDGTPRWTSSGICELKEDVDGTDTVASAKVPRSSTSAQHTASDRGHHERSAL</sequence>
<dbReference type="AlphaFoldDB" id="A0A5B7E6J8"/>
<keyword evidence="3" id="KW-1185">Reference proteome</keyword>
<dbReference type="Proteomes" id="UP000324222">
    <property type="component" value="Unassembled WGS sequence"/>
</dbReference>
<protein>
    <submittedName>
        <fullName evidence="2">Uncharacterized protein</fullName>
    </submittedName>
</protein>
<gene>
    <name evidence="2" type="ORF">E2C01_022876</name>
</gene>
<evidence type="ECO:0000313" key="3">
    <source>
        <dbReference type="Proteomes" id="UP000324222"/>
    </source>
</evidence>
<feature type="compositionally biased region" description="Basic and acidic residues" evidence="1">
    <location>
        <begin position="1"/>
        <end position="14"/>
    </location>
</feature>
<dbReference type="EMBL" id="VSRR010002105">
    <property type="protein sequence ID" value="MPC29632.1"/>
    <property type="molecule type" value="Genomic_DNA"/>
</dbReference>